<dbReference type="RefSeq" id="WP_093664508.1">
    <property type="nucleotide sequence ID" value="NZ_FOCF01000002.1"/>
</dbReference>
<proteinExistence type="predicted"/>
<gene>
    <name evidence="1" type="ORF">SAMN05192583_1172</name>
</gene>
<keyword evidence="2" id="KW-1185">Reference proteome</keyword>
<dbReference type="STRING" id="1166340.SAMN05192583_1172"/>
<dbReference type="Proteomes" id="UP000199206">
    <property type="component" value="Unassembled WGS sequence"/>
</dbReference>
<reference evidence="2" key="1">
    <citation type="submission" date="2016-10" db="EMBL/GenBank/DDBJ databases">
        <authorList>
            <person name="Varghese N."/>
            <person name="Submissions S."/>
        </authorList>
    </citation>
    <scope>NUCLEOTIDE SEQUENCE [LARGE SCALE GENOMIC DNA]</scope>
    <source>
        <strain evidence="2">S6-262</strain>
    </source>
</reference>
<evidence type="ECO:0000313" key="2">
    <source>
        <dbReference type="Proteomes" id="UP000199206"/>
    </source>
</evidence>
<evidence type="ECO:0000313" key="1">
    <source>
        <dbReference type="EMBL" id="SEM77054.1"/>
    </source>
</evidence>
<protein>
    <submittedName>
        <fullName evidence="1">Uncharacterized protein</fullName>
    </submittedName>
</protein>
<name>A0A1H8B4K1_9SPHN</name>
<dbReference type="EMBL" id="FOCF01000002">
    <property type="protein sequence ID" value="SEM77054.1"/>
    <property type="molecule type" value="Genomic_DNA"/>
</dbReference>
<dbReference type="AlphaFoldDB" id="A0A1H8B4K1"/>
<accession>A0A1H8B4K1</accession>
<organism evidence="1 2">
    <name type="scientific">Sphingomonas gellani</name>
    <dbReference type="NCBI Taxonomy" id="1166340"/>
    <lineage>
        <taxon>Bacteria</taxon>
        <taxon>Pseudomonadati</taxon>
        <taxon>Pseudomonadota</taxon>
        <taxon>Alphaproteobacteria</taxon>
        <taxon>Sphingomonadales</taxon>
        <taxon>Sphingomonadaceae</taxon>
        <taxon>Sphingomonas</taxon>
    </lineage>
</organism>
<dbReference type="OrthoDB" id="9790046at2"/>
<sequence length="87" mass="9367">MTASRILFVQFACDFLEAHRLLESSGAEAYFGHGYVLEQLGRIQAEVGETAILCCLSGSRYQEALPSGVTVMGADAHSDKQSAQVMP</sequence>